<name>A0A6I3SHU5_HELMO</name>
<comment type="caution">
    <text evidence="1">The sequence shown here is derived from an EMBL/GenBank/DDBJ whole genome shotgun (WGS) entry which is preliminary data.</text>
</comment>
<organism evidence="1 2">
    <name type="scientific">Heliobacterium mobile</name>
    <name type="common">Heliobacillus mobilis</name>
    <dbReference type="NCBI Taxonomy" id="28064"/>
    <lineage>
        <taxon>Bacteria</taxon>
        <taxon>Bacillati</taxon>
        <taxon>Bacillota</taxon>
        <taxon>Clostridia</taxon>
        <taxon>Eubacteriales</taxon>
        <taxon>Heliobacteriaceae</taxon>
        <taxon>Heliobacterium</taxon>
    </lineage>
</organism>
<dbReference type="RefSeq" id="WP_155475525.1">
    <property type="nucleotide sequence ID" value="NZ_WNKU01000004.1"/>
</dbReference>
<dbReference type="OrthoDB" id="2872188at2"/>
<dbReference type="AlphaFoldDB" id="A0A6I3SHU5"/>
<dbReference type="Proteomes" id="UP000430670">
    <property type="component" value="Unassembled WGS sequence"/>
</dbReference>
<dbReference type="EMBL" id="WNKU01000004">
    <property type="protein sequence ID" value="MTV48421.1"/>
    <property type="molecule type" value="Genomic_DNA"/>
</dbReference>
<proteinExistence type="predicted"/>
<reference evidence="1 2" key="1">
    <citation type="submission" date="2019-11" db="EMBL/GenBank/DDBJ databases">
        <title>Whole-genome sequence of a the green, strictly anaerobic photosynthetic bacterium Heliobacillus mobilis DSM 6151.</title>
        <authorList>
            <person name="Kyndt J.A."/>
            <person name="Meyer T.E."/>
        </authorList>
    </citation>
    <scope>NUCLEOTIDE SEQUENCE [LARGE SCALE GENOMIC DNA]</scope>
    <source>
        <strain evidence="1 2">DSM 6151</strain>
    </source>
</reference>
<gene>
    <name evidence="1" type="ORF">GJ688_05415</name>
</gene>
<accession>A0A6I3SHU5</accession>
<evidence type="ECO:0000313" key="1">
    <source>
        <dbReference type="EMBL" id="MTV48421.1"/>
    </source>
</evidence>
<evidence type="ECO:0000313" key="2">
    <source>
        <dbReference type="Proteomes" id="UP000430670"/>
    </source>
</evidence>
<sequence>MGFFNKLFGGASAKPAQAESEGKSAAPGSLLGKIKADEQRWNVTTLTNADPHYELGDILIAHSDRDFYVDFPEDLKPAVLAKNPNFVFHHDKSFDGFHYYSDIPMRSGIYDLVERIDKHRVLAAQEWLEEANGEYINRRRWGVLHINPYGTKGRAGHNALELQMYETDEFTHRVFRSIFRELQAGDPDMLKMKTATEVNRYNAFLTDIKMHTWVTVPSAQGEQLVFGQRGKLDVTLCDELSDADRIEGTLKFSFANWLTRCLAKELGINQDVLSGLEGNIKGYDLFLDKSDYTIGLTAGISLDQGRAAVVEPLASQGRVVPCTKPELGRMMQQGMMATGEYALQALAARNGIDLR</sequence>
<protein>
    <submittedName>
        <fullName evidence="1">Uncharacterized protein</fullName>
    </submittedName>
</protein>
<keyword evidence="2" id="KW-1185">Reference proteome</keyword>